<evidence type="ECO:0000313" key="2">
    <source>
        <dbReference type="EMBL" id="GMA91012.1"/>
    </source>
</evidence>
<dbReference type="RefSeq" id="WP_284299115.1">
    <property type="nucleotide sequence ID" value="NZ_BSVA01000001.1"/>
</dbReference>
<feature type="region of interest" description="Disordered" evidence="1">
    <location>
        <begin position="1"/>
        <end position="68"/>
    </location>
</feature>
<proteinExistence type="predicted"/>
<evidence type="ECO:0000256" key="1">
    <source>
        <dbReference type="SAM" id="MobiDB-lite"/>
    </source>
</evidence>
<comment type="caution">
    <text evidence="2">The sequence shown here is derived from an EMBL/GenBank/DDBJ whole genome shotgun (WGS) entry which is preliminary data.</text>
</comment>
<evidence type="ECO:0000313" key="3">
    <source>
        <dbReference type="Proteomes" id="UP001157069"/>
    </source>
</evidence>
<dbReference type="Proteomes" id="UP001157069">
    <property type="component" value="Unassembled WGS sequence"/>
</dbReference>
<organism evidence="2 3">
    <name type="scientific">Homoserinibacter gongjuensis</name>
    <dbReference type="NCBI Taxonomy" id="1162968"/>
    <lineage>
        <taxon>Bacteria</taxon>
        <taxon>Bacillati</taxon>
        <taxon>Actinomycetota</taxon>
        <taxon>Actinomycetes</taxon>
        <taxon>Micrococcales</taxon>
        <taxon>Microbacteriaceae</taxon>
        <taxon>Homoserinibacter</taxon>
    </lineage>
</organism>
<feature type="compositionally biased region" description="Basic and acidic residues" evidence="1">
    <location>
        <begin position="45"/>
        <end position="59"/>
    </location>
</feature>
<gene>
    <name evidence="2" type="ORF">GCM10025869_15410</name>
</gene>
<name>A0ABQ6JTG4_9MICO</name>
<feature type="compositionally biased region" description="Acidic residues" evidence="1">
    <location>
        <begin position="15"/>
        <end position="38"/>
    </location>
</feature>
<dbReference type="EMBL" id="BSVA01000001">
    <property type="protein sequence ID" value="GMA91012.1"/>
    <property type="molecule type" value="Genomic_DNA"/>
</dbReference>
<reference evidence="3" key="1">
    <citation type="journal article" date="2019" name="Int. J. Syst. Evol. Microbiol.">
        <title>The Global Catalogue of Microorganisms (GCM) 10K type strain sequencing project: providing services to taxonomists for standard genome sequencing and annotation.</title>
        <authorList>
            <consortium name="The Broad Institute Genomics Platform"/>
            <consortium name="The Broad Institute Genome Sequencing Center for Infectious Disease"/>
            <person name="Wu L."/>
            <person name="Ma J."/>
        </authorList>
    </citation>
    <scope>NUCLEOTIDE SEQUENCE [LARGE SCALE GENOMIC DNA]</scope>
    <source>
        <strain evidence="3">NBRC 108755</strain>
    </source>
</reference>
<accession>A0ABQ6JTG4</accession>
<keyword evidence="3" id="KW-1185">Reference proteome</keyword>
<protein>
    <submittedName>
        <fullName evidence="2">Uncharacterized protein</fullName>
    </submittedName>
</protein>
<sequence>MSNNHLPPVPLVPGSDDDADSAEMEVSDETTLDPDVDPDQVNSAEADRLASGAEERDSLLGDDPLELP</sequence>